<feature type="compositionally biased region" description="Polar residues" evidence="1">
    <location>
        <begin position="1"/>
        <end position="13"/>
    </location>
</feature>
<evidence type="ECO:0000313" key="2">
    <source>
        <dbReference type="EMBL" id="SNT53552.1"/>
    </source>
</evidence>
<protein>
    <submittedName>
        <fullName evidence="2">Uncharacterized protein</fullName>
    </submittedName>
</protein>
<dbReference type="AlphaFoldDB" id="A0A239NG84"/>
<reference evidence="3" key="1">
    <citation type="submission" date="2017-06" db="EMBL/GenBank/DDBJ databases">
        <authorList>
            <person name="Varghese N."/>
            <person name="Submissions S."/>
        </authorList>
    </citation>
    <scope>NUCLEOTIDE SEQUENCE [LARGE SCALE GENOMIC DNA]</scope>
    <source>
        <strain evidence="3">JCM 23211</strain>
    </source>
</reference>
<feature type="region of interest" description="Disordered" evidence="1">
    <location>
        <begin position="1"/>
        <end position="32"/>
    </location>
</feature>
<dbReference type="Proteomes" id="UP000198327">
    <property type="component" value="Unassembled WGS sequence"/>
</dbReference>
<accession>A0A239NG84</accession>
<sequence length="201" mass="22533">RTSSNRSTTVKNRPSTRRCRKHRSGRKPGAVQLADTRHKENLRQAQASIDAAAAADRYNREYQAIEAINLSVATLLSDVAYYLMIEDSHKKFPEEISLVFLHQSRKDLMVNTNKGSVSTLLALPQIHDEELQELAVKVHEAMSAVRAEFDGSDPDIKEVSWQNAFEKSTPMNHANRNLQAAALGYFAKKEEPTQTDSPTAK</sequence>
<keyword evidence="3" id="KW-1185">Reference proteome</keyword>
<evidence type="ECO:0000256" key="1">
    <source>
        <dbReference type="SAM" id="MobiDB-lite"/>
    </source>
</evidence>
<feature type="non-terminal residue" evidence="2">
    <location>
        <position position="1"/>
    </location>
</feature>
<dbReference type="EMBL" id="FZOW01000042">
    <property type="protein sequence ID" value="SNT53552.1"/>
    <property type="molecule type" value="Genomic_DNA"/>
</dbReference>
<name>A0A239NG84_9NOCA</name>
<evidence type="ECO:0000313" key="3">
    <source>
        <dbReference type="Proteomes" id="UP000198327"/>
    </source>
</evidence>
<proteinExistence type="predicted"/>
<gene>
    <name evidence="2" type="ORF">SAMN05421642_1422</name>
</gene>
<feature type="compositionally biased region" description="Basic residues" evidence="1">
    <location>
        <begin position="14"/>
        <end position="26"/>
    </location>
</feature>
<organism evidence="2 3">
    <name type="scientific">Rhodococcoides kyotonense</name>
    <dbReference type="NCBI Taxonomy" id="398843"/>
    <lineage>
        <taxon>Bacteria</taxon>
        <taxon>Bacillati</taxon>
        <taxon>Actinomycetota</taxon>
        <taxon>Actinomycetes</taxon>
        <taxon>Mycobacteriales</taxon>
        <taxon>Nocardiaceae</taxon>
        <taxon>Rhodococcoides</taxon>
    </lineage>
</organism>